<gene>
    <name evidence="3" type="ORF">METZ01_LOCUS96953</name>
</gene>
<organism evidence="3">
    <name type="scientific">marine metagenome</name>
    <dbReference type="NCBI Taxonomy" id="408172"/>
    <lineage>
        <taxon>unclassified sequences</taxon>
        <taxon>metagenomes</taxon>
        <taxon>ecological metagenomes</taxon>
    </lineage>
</organism>
<feature type="region of interest" description="Disordered" evidence="1">
    <location>
        <begin position="127"/>
        <end position="151"/>
    </location>
</feature>
<evidence type="ECO:0000259" key="2">
    <source>
        <dbReference type="Pfam" id="PF13115"/>
    </source>
</evidence>
<dbReference type="InterPro" id="IPR032693">
    <property type="entry name" value="YtkA-like_dom"/>
</dbReference>
<dbReference type="EMBL" id="UINC01009864">
    <property type="protein sequence ID" value="SVA44099.1"/>
    <property type="molecule type" value="Genomic_DNA"/>
</dbReference>
<name>A0A381VUW9_9ZZZZ</name>
<feature type="compositionally biased region" description="Basic and acidic residues" evidence="1">
    <location>
        <begin position="128"/>
        <end position="143"/>
    </location>
</feature>
<feature type="domain" description="YtkA-like" evidence="2">
    <location>
        <begin position="49"/>
        <end position="106"/>
    </location>
</feature>
<evidence type="ECO:0000256" key="1">
    <source>
        <dbReference type="SAM" id="MobiDB-lite"/>
    </source>
</evidence>
<evidence type="ECO:0000313" key="3">
    <source>
        <dbReference type="EMBL" id="SVA44099.1"/>
    </source>
</evidence>
<accession>A0A381VUW9</accession>
<proteinExistence type="predicted"/>
<protein>
    <recommendedName>
        <fullName evidence="2">YtkA-like domain-containing protein</fullName>
    </recommendedName>
</protein>
<sequence>MRMFLISLFGLAILALSSESYSADRAKVNVKCEPTSQKLAYDCMIMLMSKKSGAPLEGAMLMIKADMPSMAMAHNVPVVHAVQGDKPGHYKARLNLEMHGDWALTLDISGPLRDRVIKKLSFGGPMAMKHDHSKMDHSKMDHSKMHKKSAK</sequence>
<reference evidence="3" key="1">
    <citation type="submission" date="2018-05" db="EMBL/GenBank/DDBJ databases">
        <authorList>
            <person name="Lanie J.A."/>
            <person name="Ng W.-L."/>
            <person name="Kazmierczak K.M."/>
            <person name="Andrzejewski T.M."/>
            <person name="Davidsen T.M."/>
            <person name="Wayne K.J."/>
            <person name="Tettelin H."/>
            <person name="Glass J.I."/>
            <person name="Rusch D."/>
            <person name="Podicherti R."/>
            <person name="Tsui H.-C.T."/>
            <person name="Winkler M.E."/>
        </authorList>
    </citation>
    <scope>NUCLEOTIDE SEQUENCE</scope>
</reference>
<dbReference type="AlphaFoldDB" id="A0A381VUW9"/>
<dbReference type="Pfam" id="PF13115">
    <property type="entry name" value="YtkA"/>
    <property type="match status" value="1"/>
</dbReference>